<sequence length="56" mass="5910">DGGRIGGLQLGVAGPIVTTGYSLLVGSPFWPPPQLVSTAMAMAANSENLFFFYTYK</sequence>
<reference evidence="1" key="1">
    <citation type="journal article" date="2012" name="PLoS ONE">
        <title>Gene sets for utilization of primary and secondary nutrition supplies in the distal gut of endangered iberian lynx.</title>
        <authorList>
            <person name="Alcaide M."/>
            <person name="Messina E."/>
            <person name="Richter M."/>
            <person name="Bargiela R."/>
            <person name="Peplies J."/>
            <person name="Huws S.A."/>
            <person name="Newbold C.J."/>
            <person name="Golyshin P.N."/>
            <person name="Simon M.A."/>
            <person name="Lopez G."/>
            <person name="Yakimov M.M."/>
            <person name="Ferrer M."/>
        </authorList>
    </citation>
    <scope>NUCLEOTIDE SEQUENCE</scope>
</reference>
<dbReference type="EMBL" id="AMCI01007871">
    <property type="protein sequence ID" value="EJW91907.1"/>
    <property type="molecule type" value="Genomic_DNA"/>
</dbReference>
<organism evidence="1">
    <name type="scientific">gut metagenome</name>
    <dbReference type="NCBI Taxonomy" id="749906"/>
    <lineage>
        <taxon>unclassified sequences</taxon>
        <taxon>metagenomes</taxon>
        <taxon>organismal metagenomes</taxon>
    </lineage>
</organism>
<gene>
    <name evidence="1" type="ORF">EVA_19986</name>
</gene>
<proteinExistence type="predicted"/>
<comment type="caution">
    <text evidence="1">The sequence shown here is derived from an EMBL/GenBank/DDBJ whole genome shotgun (WGS) entry which is preliminary data.</text>
</comment>
<name>J9FQQ4_9ZZZZ</name>
<accession>J9FQQ4</accession>
<feature type="non-terminal residue" evidence="1">
    <location>
        <position position="1"/>
    </location>
</feature>
<protein>
    <submittedName>
        <fullName evidence="1">Uncharacterized protein</fullName>
    </submittedName>
</protein>
<evidence type="ECO:0000313" key="1">
    <source>
        <dbReference type="EMBL" id="EJW91907.1"/>
    </source>
</evidence>
<dbReference type="AlphaFoldDB" id="J9FQQ4"/>